<keyword evidence="3" id="KW-0539">Nucleus</keyword>
<evidence type="ECO:0000256" key="2">
    <source>
        <dbReference type="ARBA" id="ARBA00023163"/>
    </source>
</evidence>
<dbReference type="WBParaSite" id="OFLC_0000414801-mRNA-1">
    <property type="protein sequence ID" value="OFLC_0000414801-mRNA-1"/>
    <property type="gene ID" value="OFLC_0000414801"/>
</dbReference>
<feature type="region of interest" description="Disordered" evidence="4">
    <location>
        <begin position="169"/>
        <end position="193"/>
    </location>
</feature>
<evidence type="ECO:0000313" key="6">
    <source>
        <dbReference type="Proteomes" id="UP000267606"/>
    </source>
</evidence>
<feature type="compositionally biased region" description="Acidic residues" evidence="4">
    <location>
        <begin position="126"/>
        <end position="153"/>
    </location>
</feature>
<evidence type="ECO:0000256" key="4">
    <source>
        <dbReference type="SAM" id="MobiDB-lite"/>
    </source>
</evidence>
<keyword evidence="1" id="KW-0805">Transcription regulation</keyword>
<evidence type="ECO:0000313" key="7">
    <source>
        <dbReference type="WBParaSite" id="OFLC_0000414801-mRNA-1"/>
    </source>
</evidence>
<sequence>MNKEISIGENILDDRNNGKEGIKEIQERDEIVKMWKHMDEKLEMKAKSLNLTAINVKSILHHMIKNPQVISVIMGLDKSSAIADLKLTRSRTKHLSGQKVHIGLKKEDVMTMPRASRTFLNVDYNSSEEDDEDYLPEQDEDASEAEAENEGDIAEISFRDLNNALLAKSDSDDSDVAPALHTRSKHENNVYSEDVPNFSDDVLLYTAVDDPEYVEFISNLNDPSKYDLDEAEDPEYNFLSDADAEDIIEEYEIRKDRATEIPLREVENLLQDLLEARLLPSPEHLEQTIDFVKDENKLYQLVKQNDHKLNIKKTKAMLTESSPENIEPTTILVDASLDDFQKISTTSSSLLCSSIENPPFFSFYELQQLIAQFEKVLVSLFFFS</sequence>
<protein>
    <submittedName>
        <fullName evidence="7">AATF-Che1 domain-containing protein</fullName>
    </submittedName>
</protein>
<evidence type="ECO:0000256" key="1">
    <source>
        <dbReference type="ARBA" id="ARBA00023015"/>
    </source>
</evidence>
<organism evidence="7">
    <name type="scientific">Onchocerca flexuosa</name>
    <dbReference type="NCBI Taxonomy" id="387005"/>
    <lineage>
        <taxon>Eukaryota</taxon>
        <taxon>Metazoa</taxon>
        <taxon>Ecdysozoa</taxon>
        <taxon>Nematoda</taxon>
        <taxon>Chromadorea</taxon>
        <taxon>Rhabditida</taxon>
        <taxon>Spirurina</taxon>
        <taxon>Spiruromorpha</taxon>
        <taxon>Filarioidea</taxon>
        <taxon>Onchocercidae</taxon>
        <taxon>Onchocerca</taxon>
    </lineage>
</organism>
<gene>
    <name evidence="5" type="ORF">OFLC_LOCUS4149</name>
</gene>
<keyword evidence="6" id="KW-1185">Reference proteome</keyword>
<dbReference type="EMBL" id="UZAJ01003040">
    <property type="protein sequence ID" value="VDO39088.1"/>
    <property type="molecule type" value="Genomic_DNA"/>
</dbReference>
<keyword evidence="2" id="KW-0804">Transcription</keyword>
<evidence type="ECO:0000313" key="5">
    <source>
        <dbReference type="EMBL" id="VDO39088.1"/>
    </source>
</evidence>
<dbReference type="GO" id="GO:0005634">
    <property type="term" value="C:nucleus"/>
    <property type="evidence" value="ECO:0007669"/>
    <property type="project" value="TreeGrafter"/>
</dbReference>
<dbReference type="GO" id="GO:0006355">
    <property type="term" value="P:regulation of DNA-templated transcription"/>
    <property type="evidence" value="ECO:0007669"/>
    <property type="project" value="TreeGrafter"/>
</dbReference>
<dbReference type="AlphaFoldDB" id="A0A183H9I7"/>
<dbReference type="STRING" id="387005.A0A183H9I7"/>
<reference evidence="7" key="1">
    <citation type="submission" date="2016-06" db="UniProtKB">
        <authorList>
            <consortium name="WormBaseParasite"/>
        </authorList>
    </citation>
    <scope>IDENTIFICATION</scope>
</reference>
<dbReference type="InterPro" id="IPR052435">
    <property type="entry name" value="YY1-Transcr_Regul"/>
</dbReference>
<reference evidence="5 6" key="2">
    <citation type="submission" date="2018-11" db="EMBL/GenBank/DDBJ databases">
        <authorList>
            <consortium name="Pathogen Informatics"/>
        </authorList>
    </citation>
    <scope>NUCLEOTIDE SEQUENCE [LARGE SCALE GENOMIC DNA]</scope>
</reference>
<dbReference type="PANTHER" id="PTHR16088:SF3">
    <property type="entry name" value="GON-4-LIKE PROTEIN"/>
    <property type="match status" value="1"/>
</dbReference>
<proteinExistence type="predicted"/>
<name>A0A183H9I7_9BILA</name>
<feature type="region of interest" description="Disordered" evidence="4">
    <location>
        <begin position="120"/>
        <end position="153"/>
    </location>
</feature>
<dbReference type="PANTHER" id="PTHR16088">
    <property type="entry name" value="YY1 ASSOCIATED PROTEIN-RELATED"/>
    <property type="match status" value="1"/>
</dbReference>
<accession>A0A183H9I7</accession>
<evidence type="ECO:0000256" key="3">
    <source>
        <dbReference type="ARBA" id="ARBA00023242"/>
    </source>
</evidence>
<dbReference type="Proteomes" id="UP000267606">
    <property type="component" value="Unassembled WGS sequence"/>
</dbReference>
<dbReference type="GO" id="GO:0003712">
    <property type="term" value="F:transcription coregulator activity"/>
    <property type="evidence" value="ECO:0007669"/>
    <property type="project" value="TreeGrafter"/>
</dbReference>